<gene>
    <name evidence="7" type="ORF">PUN28_015974</name>
</gene>
<dbReference type="InterPro" id="IPR015421">
    <property type="entry name" value="PyrdxlP-dep_Trfase_major"/>
</dbReference>
<dbReference type="GO" id="GO:0008732">
    <property type="term" value="F:L-allo-threonine aldolase activity"/>
    <property type="evidence" value="ECO:0007669"/>
    <property type="project" value="TreeGrafter"/>
</dbReference>
<dbReference type="GO" id="GO:0005829">
    <property type="term" value="C:cytosol"/>
    <property type="evidence" value="ECO:0007669"/>
    <property type="project" value="TreeGrafter"/>
</dbReference>
<dbReference type="Pfam" id="PF01212">
    <property type="entry name" value="Beta_elim_lyase"/>
    <property type="match status" value="1"/>
</dbReference>
<reference evidence="7 8" key="1">
    <citation type="submission" date="2023-03" db="EMBL/GenBank/DDBJ databases">
        <title>High recombination rates correlate with genetic variation in Cardiocondyla obscurior ants.</title>
        <authorList>
            <person name="Errbii M."/>
        </authorList>
    </citation>
    <scope>NUCLEOTIDE SEQUENCE [LARGE SCALE GENOMIC DNA]</scope>
    <source>
        <strain evidence="7">Alpha-2009</strain>
        <tissue evidence="7">Whole body</tissue>
    </source>
</reference>
<keyword evidence="3" id="KW-0663">Pyridoxal phosphate</keyword>
<dbReference type="Proteomes" id="UP001430953">
    <property type="component" value="Unassembled WGS sequence"/>
</dbReference>
<dbReference type="InterPro" id="IPR001597">
    <property type="entry name" value="ArAA_b-elim_lyase/Thr_aldolase"/>
</dbReference>
<keyword evidence="8" id="KW-1185">Reference proteome</keyword>
<name>A0AAW2EQA9_9HYME</name>
<dbReference type="GO" id="GO:0006567">
    <property type="term" value="P:L-threonine catabolic process"/>
    <property type="evidence" value="ECO:0007669"/>
    <property type="project" value="TreeGrafter"/>
</dbReference>
<sequence length="345" mass="37739">MRKAMFEAEVGDDIYEEDPTVNELQRMAAALLGKEDAIFVSSGTMGNLIAIMNHCDVRGSEIYCGNQSHVFLHEQSSAAQIAGASVCTLPNKDDGTFDVKSLVDSIRVDRIHEPISKLIVVENTINGKVVPQSWIEELAVVAKKHDLKMHLDGARLWNASVASKISAKDLAAPFDSVTFCLSKGLGAPVGSVLCGSKSFIANARRRRKALGGATRQVGVIAAAGIIALEQTVPRLVEDHRKALIIAEAINKLNSKIFSVNLKTMHTNMIFVNVNTDSGVTAGTLMQRLHQVNDKNEDDKIIIRCLALTEKLLRMVLYYDIDDTMVAAAVRKIRYAVKQLDDQVKI</sequence>
<evidence type="ECO:0000256" key="3">
    <source>
        <dbReference type="ARBA" id="ARBA00022898"/>
    </source>
</evidence>
<organism evidence="7 8">
    <name type="scientific">Cardiocondyla obscurior</name>
    <dbReference type="NCBI Taxonomy" id="286306"/>
    <lineage>
        <taxon>Eukaryota</taxon>
        <taxon>Metazoa</taxon>
        <taxon>Ecdysozoa</taxon>
        <taxon>Arthropoda</taxon>
        <taxon>Hexapoda</taxon>
        <taxon>Insecta</taxon>
        <taxon>Pterygota</taxon>
        <taxon>Neoptera</taxon>
        <taxon>Endopterygota</taxon>
        <taxon>Hymenoptera</taxon>
        <taxon>Apocrita</taxon>
        <taxon>Aculeata</taxon>
        <taxon>Formicoidea</taxon>
        <taxon>Formicidae</taxon>
        <taxon>Myrmicinae</taxon>
        <taxon>Cardiocondyla</taxon>
    </lineage>
</organism>
<evidence type="ECO:0000256" key="5">
    <source>
        <dbReference type="PIRSR" id="PIRSR017617-1"/>
    </source>
</evidence>
<dbReference type="EMBL" id="JADYXP020000018">
    <property type="protein sequence ID" value="KAL0105913.1"/>
    <property type="molecule type" value="Genomic_DNA"/>
</dbReference>
<dbReference type="AlphaFoldDB" id="A0AAW2EQA9"/>
<dbReference type="GO" id="GO:0006545">
    <property type="term" value="P:glycine biosynthetic process"/>
    <property type="evidence" value="ECO:0007669"/>
    <property type="project" value="TreeGrafter"/>
</dbReference>
<dbReference type="InterPro" id="IPR015424">
    <property type="entry name" value="PyrdxlP-dep_Trfase"/>
</dbReference>
<dbReference type="Gene3D" id="3.40.640.10">
    <property type="entry name" value="Type I PLP-dependent aspartate aminotransferase-like (Major domain)"/>
    <property type="match status" value="1"/>
</dbReference>
<evidence type="ECO:0000256" key="2">
    <source>
        <dbReference type="ARBA" id="ARBA00006966"/>
    </source>
</evidence>
<evidence type="ECO:0000259" key="6">
    <source>
        <dbReference type="Pfam" id="PF01212"/>
    </source>
</evidence>
<proteinExistence type="inferred from homology"/>
<evidence type="ECO:0000256" key="4">
    <source>
        <dbReference type="ARBA" id="ARBA00023239"/>
    </source>
</evidence>
<dbReference type="NCBIfam" id="NF041359">
    <property type="entry name" value="GntG_guanitoxin"/>
    <property type="match status" value="1"/>
</dbReference>
<feature type="domain" description="Aromatic amino acid beta-eliminating lyase/threonine aldolase" evidence="6">
    <location>
        <begin position="1"/>
        <end position="271"/>
    </location>
</feature>
<feature type="modified residue" description="N6-(pyridoxal phosphate)lysine" evidence="5">
    <location>
        <position position="183"/>
    </location>
</feature>
<dbReference type="PANTHER" id="PTHR48097">
    <property type="entry name" value="L-THREONINE ALDOLASE-RELATED"/>
    <property type="match status" value="1"/>
</dbReference>
<protein>
    <recommendedName>
        <fullName evidence="6">Aromatic amino acid beta-eliminating lyase/threonine aldolase domain-containing protein</fullName>
    </recommendedName>
</protein>
<dbReference type="PANTHER" id="PTHR48097:SF9">
    <property type="entry name" value="L-THREONINE ALDOLASE"/>
    <property type="match status" value="1"/>
</dbReference>
<accession>A0AAW2EQA9</accession>
<dbReference type="FunFam" id="3.40.640.10:FF:000030">
    <property type="entry name" value="Low-specificity L-threonine aldolase"/>
    <property type="match status" value="1"/>
</dbReference>
<keyword evidence="4" id="KW-0456">Lyase</keyword>
<dbReference type="InterPro" id="IPR023603">
    <property type="entry name" value="Low_specificity_L-TA-like"/>
</dbReference>
<comment type="cofactor">
    <cofactor evidence="1">
        <name>pyridoxal 5'-phosphate</name>
        <dbReference type="ChEBI" id="CHEBI:597326"/>
    </cofactor>
</comment>
<evidence type="ECO:0000313" key="8">
    <source>
        <dbReference type="Proteomes" id="UP001430953"/>
    </source>
</evidence>
<evidence type="ECO:0000313" key="7">
    <source>
        <dbReference type="EMBL" id="KAL0105913.1"/>
    </source>
</evidence>
<comment type="similarity">
    <text evidence="2">Belongs to the threonine aldolase family.</text>
</comment>
<dbReference type="PIRSF" id="PIRSF017617">
    <property type="entry name" value="Thr_aldolase"/>
    <property type="match status" value="1"/>
</dbReference>
<dbReference type="InterPro" id="IPR015422">
    <property type="entry name" value="PyrdxlP-dep_Trfase_small"/>
</dbReference>
<dbReference type="SUPFAM" id="SSF53383">
    <property type="entry name" value="PLP-dependent transferases"/>
    <property type="match status" value="1"/>
</dbReference>
<dbReference type="Gene3D" id="3.90.1150.10">
    <property type="entry name" value="Aspartate Aminotransferase, domain 1"/>
    <property type="match status" value="1"/>
</dbReference>
<comment type="caution">
    <text evidence="7">The sequence shown here is derived from an EMBL/GenBank/DDBJ whole genome shotgun (WGS) entry which is preliminary data.</text>
</comment>
<evidence type="ECO:0000256" key="1">
    <source>
        <dbReference type="ARBA" id="ARBA00001933"/>
    </source>
</evidence>